<organism evidence="1 2">
    <name type="scientific">Champsocephalus gunnari</name>
    <name type="common">Mackerel icefish</name>
    <dbReference type="NCBI Taxonomy" id="52237"/>
    <lineage>
        <taxon>Eukaryota</taxon>
        <taxon>Metazoa</taxon>
        <taxon>Chordata</taxon>
        <taxon>Craniata</taxon>
        <taxon>Vertebrata</taxon>
        <taxon>Euteleostomi</taxon>
        <taxon>Actinopterygii</taxon>
        <taxon>Neopterygii</taxon>
        <taxon>Teleostei</taxon>
        <taxon>Neoteleostei</taxon>
        <taxon>Acanthomorphata</taxon>
        <taxon>Eupercaria</taxon>
        <taxon>Perciformes</taxon>
        <taxon>Notothenioidei</taxon>
        <taxon>Channichthyidae</taxon>
        <taxon>Champsocephalus</taxon>
    </lineage>
</organism>
<dbReference type="AlphaFoldDB" id="A0AAN8DYK2"/>
<proteinExistence type="predicted"/>
<gene>
    <name evidence="1" type="ORF">CgunFtcFv8_010173</name>
</gene>
<comment type="caution">
    <text evidence="1">The sequence shown here is derived from an EMBL/GenBank/DDBJ whole genome shotgun (WGS) entry which is preliminary data.</text>
</comment>
<dbReference type="EMBL" id="JAURVH010001517">
    <property type="protein sequence ID" value="KAK5928893.1"/>
    <property type="molecule type" value="Genomic_DNA"/>
</dbReference>
<evidence type="ECO:0000313" key="2">
    <source>
        <dbReference type="Proteomes" id="UP001331515"/>
    </source>
</evidence>
<accession>A0AAN8DYK2</accession>
<dbReference type="Proteomes" id="UP001331515">
    <property type="component" value="Unassembled WGS sequence"/>
</dbReference>
<keyword evidence="2" id="KW-1185">Reference proteome</keyword>
<name>A0AAN8DYK2_CHAGU</name>
<protein>
    <submittedName>
        <fullName evidence="1">Uncharacterized protein</fullName>
    </submittedName>
</protein>
<sequence length="68" mass="7334">MLILPGFLSNGETGGHAHLRAVPQRSSSGKLSLCMKLTAAASWCSAPTVRKLSLENNWTHTGRSNTQR</sequence>
<evidence type="ECO:0000313" key="1">
    <source>
        <dbReference type="EMBL" id="KAK5928893.1"/>
    </source>
</evidence>
<reference evidence="1 2" key="1">
    <citation type="journal article" date="2023" name="Mol. Biol. Evol.">
        <title>Genomics of Secondarily Temperate Adaptation in the Only Non-Antarctic Icefish.</title>
        <authorList>
            <person name="Rivera-Colon A.G."/>
            <person name="Rayamajhi N."/>
            <person name="Minhas B.F."/>
            <person name="Madrigal G."/>
            <person name="Bilyk K.T."/>
            <person name="Yoon V."/>
            <person name="Hune M."/>
            <person name="Gregory S."/>
            <person name="Cheng C.H.C."/>
            <person name="Catchen J.M."/>
        </authorList>
    </citation>
    <scope>NUCLEOTIDE SEQUENCE [LARGE SCALE GENOMIC DNA]</scope>
    <source>
        <tissue evidence="1">White muscle</tissue>
    </source>
</reference>